<dbReference type="AlphaFoldDB" id="A0A803MR69"/>
<protein>
    <recommendedName>
        <fullName evidence="1">Reverse transcriptase zinc-binding domain-containing protein</fullName>
    </recommendedName>
</protein>
<organism evidence="2 3">
    <name type="scientific">Chenopodium quinoa</name>
    <name type="common">Quinoa</name>
    <dbReference type="NCBI Taxonomy" id="63459"/>
    <lineage>
        <taxon>Eukaryota</taxon>
        <taxon>Viridiplantae</taxon>
        <taxon>Streptophyta</taxon>
        <taxon>Embryophyta</taxon>
        <taxon>Tracheophyta</taxon>
        <taxon>Spermatophyta</taxon>
        <taxon>Magnoliopsida</taxon>
        <taxon>eudicotyledons</taxon>
        <taxon>Gunneridae</taxon>
        <taxon>Pentapetalae</taxon>
        <taxon>Caryophyllales</taxon>
        <taxon>Chenopodiaceae</taxon>
        <taxon>Chenopodioideae</taxon>
        <taxon>Atripliceae</taxon>
        <taxon>Chenopodium</taxon>
    </lineage>
</organism>
<name>A0A803MR69_CHEQI</name>
<evidence type="ECO:0000313" key="3">
    <source>
        <dbReference type="Proteomes" id="UP000596660"/>
    </source>
</evidence>
<keyword evidence="3" id="KW-1185">Reference proteome</keyword>
<evidence type="ECO:0000313" key="2">
    <source>
        <dbReference type="EnsemblPlants" id="AUR62033770-RA:cds"/>
    </source>
</evidence>
<sequence>MASNSLDVVEVEDAEEDEDARVELGLVGKLWTNRNVNVNAFISTMKNVWQPKHGLEIKLNSVSLEAIGNKIGKFIKADSSGSMGIDTFVRLRILIDANKPLHKKGTVLKIVKRVVMMIAHSCLMGMVEGIPLEKTKEMRIMREGKREGDELKPFFGNFAKEMGGCKASMAALMEKDPTLENIARMRAIDERMDELEEREEIRDEARNCYDDEDHIAEVFVKHFDDLFGSSINVETDSVIEKVMPCVSNDMQAMLAEPFKGKESKSLMSRTLKLKYFPNVELMEAKVSANASFTWRSLKSARDLVSKGARKLIGNGYSVEIRKDPWVPTLPNFRVIQRQQQPDENAPVSRYGEDDRWTWDYTKSGDFPVRSVYHAVIEATKNCIASTSSPPHKATWSSLWSANLPPKIKHFKWRVLHKAIPVRFNPKKRGICDDHICPMCGDAPKTIAHKLFFCDATKELCYVSPLRLNFQAENFHSLLSWCKAKENSYFGQIVADILHLSHSCSFFAALHIGRKGNGAAHKLARISKNYLKMRVWIEEIPNDVNSAIVFYSVS</sequence>
<proteinExistence type="predicted"/>
<dbReference type="InterPro" id="IPR026960">
    <property type="entry name" value="RVT-Znf"/>
</dbReference>
<dbReference type="Gramene" id="AUR62033770-RA">
    <property type="protein sequence ID" value="AUR62033770-RA:cds"/>
    <property type="gene ID" value="AUR62033770"/>
</dbReference>
<dbReference type="Proteomes" id="UP000596660">
    <property type="component" value="Unplaced"/>
</dbReference>
<reference evidence="2" key="1">
    <citation type="journal article" date="2017" name="Nature">
        <title>The genome of Chenopodium quinoa.</title>
        <authorList>
            <person name="Jarvis D.E."/>
            <person name="Ho Y.S."/>
            <person name="Lightfoot D.J."/>
            <person name="Schmoeckel S.M."/>
            <person name="Li B."/>
            <person name="Borm T.J.A."/>
            <person name="Ohyanagi H."/>
            <person name="Mineta K."/>
            <person name="Michell C.T."/>
            <person name="Saber N."/>
            <person name="Kharbatia N.M."/>
            <person name="Rupper R.R."/>
            <person name="Sharp A.R."/>
            <person name="Dally N."/>
            <person name="Boughton B.A."/>
            <person name="Woo Y.H."/>
            <person name="Gao G."/>
            <person name="Schijlen E.G.W.M."/>
            <person name="Guo X."/>
            <person name="Momin A.A."/>
            <person name="Negrao S."/>
            <person name="Al-Babili S."/>
            <person name="Gehring C."/>
            <person name="Roessner U."/>
            <person name="Jung C."/>
            <person name="Murphy K."/>
            <person name="Arold S.T."/>
            <person name="Gojobori T."/>
            <person name="van der Linden C.G."/>
            <person name="van Loo E.N."/>
            <person name="Jellen E.N."/>
            <person name="Maughan P.J."/>
            <person name="Tester M."/>
        </authorList>
    </citation>
    <scope>NUCLEOTIDE SEQUENCE [LARGE SCALE GENOMIC DNA]</scope>
    <source>
        <strain evidence="2">cv. PI 614886</strain>
    </source>
</reference>
<evidence type="ECO:0000259" key="1">
    <source>
        <dbReference type="Pfam" id="PF13966"/>
    </source>
</evidence>
<feature type="domain" description="Reverse transcriptase zinc-binding" evidence="1">
    <location>
        <begin position="368"/>
        <end position="458"/>
    </location>
</feature>
<reference evidence="2" key="2">
    <citation type="submission" date="2021-03" db="UniProtKB">
        <authorList>
            <consortium name="EnsemblPlants"/>
        </authorList>
    </citation>
    <scope>IDENTIFICATION</scope>
</reference>
<dbReference type="Pfam" id="PF13966">
    <property type="entry name" value="zf-RVT"/>
    <property type="match status" value="1"/>
</dbReference>
<dbReference type="EnsemblPlants" id="AUR62033770-RA">
    <property type="protein sequence ID" value="AUR62033770-RA:cds"/>
    <property type="gene ID" value="AUR62033770"/>
</dbReference>
<accession>A0A803MR69</accession>